<gene>
    <name evidence="1" type="ORF">PXEA_LOCUS35936</name>
</gene>
<protein>
    <submittedName>
        <fullName evidence="1">Uncharacterized protein</fullName>
    </submittedName>
</protein>
<organism evidence="1 2">
    <name type="scientific">Protopolystoma xenopodis</name>
    <dbReference type="NCBI Taxonomy" id="117903"/>
    <lineage>
        <taxon>Eukaryota</taxon>
        <taxon>Metazoa</taxon>
        <taxon>Spiralia</taxon>
        <taxon>Lophotrochozoa</taxon>
        <taxon>Platyhelminthes</taxon>
        <taxon>Monogenea</taxon>
        <taxon>Polyopisthocotylea</taxon>
        <taxon>Polystomatidea</taxon>
        <taxon>Polystomatidae</taxon>
        <taxon>Protopolystoma</taxon>
    </lineage>
</organism>
<accession>A0A3S5BEN8</accession>
<keyword evidence="2" id="KW-1185">Reference proteome</keyword>
<name>A0A3S5BEN8_9PLAT</name>
<proteinExistence type="predicted"/>
<sequence>MSTVQECRFESAQMDRFESEKSGRAKVVDCWKDGFRSCHRHLFQTERMDEQFVSDLSAKATDGGASSSFAGSNGEMMMDSRDECDKSVTLATGRLTTQQLAFALLVRRSEGIGRPSGRRTDDLA</sequence>
<comment type="caution">
    <text evidence="1">The sequence shown here is derived from an EMBL/GenBank/DDBJ whole genome shotgun (WGS) entry which is preliminary data.</text>
</comment>
<dbReference type="AlphaFoldDB" id="A0A3S5BEN8"/>
<dbReference type="EMBL" id="CAAALY010274724">
    <property type="protein sequence ID" value="VEL42496.1"/>
    <property type="molecule type" value="Genomic_DNA"/>
</dbReference>
<evidence type="ECO:0000313" key="2">
    <source>
        <dbReference type="Proteomes" id="UP000784294"/>
    </source>
</evidence>
<reference evidence="1" key="1">
    <citation type="submission" date="2018-11" db="EMBL/GenBank/DDBJ databases">
        <authorList>
            <consortium name="Pathogen Informatics"/>
        </authorList>
    </citation>
    <scope>NUCLEOTIDE SEQUENCE</scope>
</reference>
<evidence type="ECO:0000313" key="1">
    <source>
        <dbReference type="EMBL" id="VEL42496.1"/>
    </source>
</evidence>
<dbReference type="Proteomes" id="UP000784294">
    <property type="component" value="Unassembled WGS sequence"/>
</dbReference>